<dbReference type="GO" id="GO:0008233">
    <property type="term" value="F:peptidase activity"/>
    <property type="evidence" value="ECO:0007669"/>
    <property type="project" value="UniProtKB-KW"/>
</dbReference>
<dbReference type="SMART" id="SM01179">
    <property type="entry name" value="DUF862"/>
    <property type="match status" value="1"/>
</dbReference>
<dbReference type="PROSITE" id="PS51858">
    <property type="entry name" value="PPPDE"/>
    <property type="match status" value="1"/>
</dbReference>
<comment type="similarity">
    <text evidence="1">Belongs to the DeSI family.</text>
</comment>
<evidence type="ECO:0000313" key="5">
    <source>
        <dbReference type="EMBL" id="CAE4635240.1"/>
    </source>
</evidence>
<reference evidence="5" key="1">
    <citation type="submission" date="2021-01" db="EMBL/GenBank/DDBJ databases">
        <authorList>
            <person name="Corre E."/>
            <person name="Pelletier E."/>
            <person name="Niang G."/>
            <person name="Scheremetjew M."/>
            <person name="Finn R."/>
            <person name="Kale V."/>
            <person name="Holt S."/>
            <person name="Cochrane G."/>
            <person name="Meng A."/>
            <person name="Brown T."/>
            <person name="Cohen L."/>
        </authorList>
    </citation>
    <scope>NUCLEOTIDE SEQUENCE</scope>
    <source>
        <strain evidence="5">CCMP3105</strain>
    </source>
</reference>
<accession>A0A7S4S5F0</accession>
<dbReference type="Pfam" id="PF05903">
    <property type="entry name" value="Peptidase_C97"/>
    <property type="match status" value="1"/>
</dbReference>
<dbReference type="InterPro" id="IPR042266">
    <property type="entry name" value="PPPDE_sf"/>
</dbReference>
<keyword evidence="2" id="KW-0645">Protease</keyword>
<evidence type="ECO:0000256" key="2">
    <source>
        <dbReference type="ARBA" id="ARBA00022670"/>
    </source>
</evidence>
<dbReference type="AlphaFoldDB" id="A0A7S4S5F0"/>
<dbReference type="EMBL" id="HBNR01064213">
    <property type="protein sequence ID" value="CAE4635240.1"/>
    <property type="molecule type" value="Transcribed_RNA"/>
</dbReference>
<dbReference type="GO" id="GO:0006508">
    <property type="term" value="P:proteolysis"/>
    <property type="evidence" value="ECO:0007669"/>
    <property type="project" value="UniProtKB-KW"/>
</dbReference>
<gene>
    <name evidence="5" type="ORF">AMON00008_LOCUS45352</name>
</gene>
<proteinExistence type="inferred from homology"/>
<keyword evidence="3" id="KW-0378">Hydrolase</keyword>
<feature type="domain" description="PPPDE" evidence="4">
    <location>
        <begin position="33"/>
        <end position="168"/>
    </location>
</feature>
<name>A0A7S4S5F0_9DINO</name>
<sequence>MGNRSSHAGGHLAGDTLEEVRRRVDSAAGAGPTVVQVAATEILRVAGVPAYHTSVILGSREYYFDCQGILSAPALWSHFLGRSKRPRDFRTEVINCGPGLHSGLQLMQALHSFFEKGSYDVLRKNCNVFTDAALYFLARRRLDGRFSRMERLLVATRPFSTEVLNLILMADPPKATSGSAPPGRLWPGPYSVNPRAEDFLVERVIAACDVMNAGEASASGTTAGVCGCVLDGWNCVNADSAEDVMPGRGDGPSTAVTIHSETSGPVDVNANAATATAQLPPIANEEANSRASPEELRYWDFEMDDDEDSSNPAALEVERRLRGCVRPEAPLDWDSDGLDKVSPPRRCPTWGGHPALQRGHSVDGALEFLSLERPLKPAQPAQNSLGLAGARCATAGRSRLRRWRSVAT</sequence>
<evidence type="ECO:0000259" key="4">
    <source>
        <dbReference type="PROSITE" id="PS51858"/>
    </source>
</evidence>
<dbReference type="Gene3D" id="3.90.1720.30">
    <property type="entry name" value="PPPDE domains"/>
    <property type="match status" value="1"/>
</dbReference>
<protein>
    <recommendedName>
        <fullName evidence="4">PPPDE domain-containing protein</fullName>
    </recommendedName>
</protein>
<dbReference type="InterPro" id="IPR008580">
    <property type="entry name" value="PPPDE_dom"/>
</dbReference>
<organism evidence="5">
    <name type="scientific">Alexandrium monilatum</name>
    <dbReference type="NCBI Taxonomy" id="311494"/>
    <lineage>
        <taxon>Eukaryota</taxon>
        <taxon>Sar</taxon>
        <taxon>Alveolata</taxon>
        <taxon>Dinophyceae</taxon>
        <taxon>Gonyaulacales</taxon>
        <taxon>Pyrocystaceae</taxon>
        <taxon>Alexandrium</taxon>
    </lineage>
</organism>
<evidence type="ECO:0000256" key="1">
    <source>
        <dbReference type="ARBA" id="ARBA00008140"/>
    </source>
</evidence>
<evidence type="ECO:0000256" key="3">
    <source>
        <dbReference type="ARBA" id="ARBA00022801"/>
    </source>
</evidence>